<dbReference type="SMART" id="SM00061">
    <property type="entry name" value="MATH"/>
    <property type="match status" value="1"/>
</dbReference>
<dbReference type="OrthoDB" id="9997739at2759"/>
<dbReference type="Gene3D" id="2.60.210.10">
    <property type="entry name" value="Apoptosis, Tumor Necrosis Factor Receptor Associated Protein 2, Chain A"/>
    <property type="match status" value="1"/>
</dbReference>
<sequence>MEAPKKEMLLTHVAKDFSSLSGYRYGQETMCANIKWQIGYRLENQDVGVYLFCRQPKTDEIWSATTNFSIRLLSVNGNQWSIDFSYTFANDSEFSGFGHLFSFDTLLKEYVVDDTLVIEVEATIETVTGIEKPLKKRSFEKSTDEPSDVILKVAEEKFHVTKGHLVAQSEYFKKLLMGKFKEGNQEEVELKEIDPDAFQVFLEVIYMEDALTDDNIEDVLKLVDMYDAKNVARVCEQFLMCESNLSMRTKLQFAGKFKFEKLKKQCIGSLGSLGDVRAVMASDSSHLDASICHVLLEKLITLKL</sequence>
<dbReference type="EMBL" id="GL379790">
    <property type="protein sequence ID" value="EGT49380.1"/>
    <property type="molecule type" value="Genomic_DNA"/>
</dbReference>
<evidence type="ECO:0000259" key="1">
    <source>
        <dbReference type="PROSITE" id="PS50097"/>
    </source>
</evidence>
<evidence type="ECO:0000313" key="3">
    <source>
        <dbReference type="EMBL" id="EGT49380.1"/>
    </source>
</evidence>
<dbReference type="InterPro" id="IPR008974">
    <property type="entry name" value="TRAF-like"/>
</dbReference>
<dbReference type="PROSITE" id="PS50144">
    <property type="entry name" value="MATH"/>
    <property type="match status" value="1"/>
</dbReference>
<dbReference type="InterPro" id="IPR011333">
    <property type="entry name" value="SKP1/BTB/POZ_sf"/>
</dbReference>
<dbReference type="eggNOG" id="ENOG502QUFU">
    <property type="taxonomic scope" value="Eukaryota"/>
</dbReference>
<dbReference type="PANTHER" id="PTHR22743">
    <property type="entry name" value="MEPRIN/TRAF-LIKE MATH FAMILY-C.ELEGANS"/>
    <property type="match status" value="1"/>
</dbReference>
<feature type="domain" description="BTB" evidence="1">
    <location>
        <begin position="147"/>
        <end position="214"/>
    </location>
</feature>
<dbReference type="PROSITE" id="PS50097">
    <property type="entry name" value="BTB"/>
    <property type="match status" value="1"/>
</dbReference>
<name>G0MDC0_CAEBE</name>
<dbReference type="SUPFAM" id="SSF54695">
    <property type="entry name" value="POZ domain"/>
    <property type="match status" value="1"/>
</dbReference>
<dbReference type="InterPro" id="IPR052664">
    <property type="entry name" value="BTB-MATH_domain_protein"/>
</dbReference>
<accession>G0MDC0</accession>
<dbReference type="SMART" id="SM00225">
    <property type="entry name" value="BTB"/>
    <property type="match status" value="1"/>
</dbReference>
<dbReference type="Pfam" id="PF00651">
    <property type="entry name" value="BTB"/>
    <property type="match status" value="1"/>
</dbReference>
<dbReference type="InterPro" id="IPR002083">
    <property type="entry name" value="MATH/TRAF_dom"/>
</dbReference>
<dbReference type="AlphaFoldDB" id="G0MDC0"/>
<keyword evidence="4" id="KW-1185">Reference proteome</keyword>
<evidence type="ECO:0000313" key="4">
    <source>
        <dbReference type="Proteomes" id="UP000008068"/>
    </source>
</evidence>
<evidence type="ECO:0008006" key="5">
    <source>
        <dbReference type="Google" id="ProtNLM"/>
    </source>
</evidence>
<dbReference type="SUPFAM" id="SSF49599">
    <property type="entry name" value="TRAF domain-like"/>
    <property type="match status" value="1"/>
</dbReference>
<evidence type="ECO:0000259" key="2">
    <source>
        <dbReference type="PROSITE" id="PS50144"/>
    </source>
</evidence>
<reference evidence="4" key="1">
    <citation type="submission" date="2011-07" db="EMBL/GenBank/DDBJ databases">
        <authorList>
            <consortium name="Caenorhabditis brenneri Sequencing and Analysis Consortium"/>
            <person name="Wilson R.K."/>
        </authorList>
    </citation>
    <scope>NUCLEOTIDE SEQUENCE [LARGE SCALE GENOMIC DNA]</scope>
    <source>
        <strain evidence="4">PB2801</strain>
    </source>
</reference>
<dbReference type="InterPro" id="IPR000210">
    <property type="entry name" value="BTB/POZ_dom"/>
</dbReference>
<dbReference type="Proteomes" id="UP000008068">
    <property type="component" value="Unassembled WGS sequence"/>
</dbReference>
<dbReference type="Gene3D" id="3.30.710.10">
    <property type="entry name" value="Potassium Channel Kv1.1, Chain A"/>
    <property type="match status" value="1"/>
</dbReference>
<dbReference type="Pfam" id="PF00917">
    <property type="entry name" value="MATH"/>
    <property type="match status" value="1"/>
</dbReference>
<feature type="domain" description="MATH" evidence="2">
    <location>
        <begin position="7"/>
        <end position="122"/>
    </location>
</feature>
<dbReference type="InParanoid" id="G0MDC0"/>
<dbReference type="STRING" id="135651.G0MDC0"/>
<dbReference type="CDD" id="cd00121">
    <property type="entry name" value="MATH"/>
    <property type="match status" value="1"/>
</dbReference>
<dbReference type="PANTHER" id="PTHR22743:SF165">
    <property type="entry name" value="BTB AND MATH DOMAIN CONTAINING-RELATED"/>
    <property type="match status" value="1"/>
</dbReference>
<dbReference type="CDD" id="cd18186">
    <property type="entry name" value="BTB_POZ_ZBTB_KLHL-like"/>
    <property type="match status" value="1"/>
</dbReference>
<dbReference type="HOGENOM" id="CLU_051249_1_1_1"/>
<proteinExistence type="predicted"/>
<protein>
    <recommendedName>
        <fullName evidence="5">BTB domain-containing protein</fullName>
    </recommendedName>
</protein>
<gene>
    <name evidence="3" type="ORF">CAEBREN_25737</name>
</gene>
<organism evidence="4">
    <name type="scientific">Caenorhabditis brenneri</name>
    <name type="common">Nematode worm</name>
    <dbReference type="NCBI Taxonomy" id="135651"/>
    <lineage>
        <taxon>Eukaryota</taxon>
        <taxon>Metazoa</taxon>
        <taxon>Ecdysozoa</taxon>
        <taxon>Nematoda</taxon>
        <taxon>Chromadorea</taxon>
        <taxon>Rhabditida</taxon>
        <taxon>Rhabditina</taxon>
        <taxon>Rhabditomorpha</taxon>
        <taxon>Rhabditoidea</taxon>
        <taxon>Rhabditidae</taxon>
        <taxon>Peloderinae</taxon>
        <taxon>Caenorhabditis</taxon>
    </lineage>
</organism>
<dbReference type="OMA" id="LDASICH"/>